<feature type="chain" id="PRO_5045961730" evidence="1">
    <location>
        <begin position="26"/>
        <end position="279"/>
    </location>
</feature>
<organism evidence="2 3">
    <name type="scientific">Roseateles agri</name>
    <dbReference type="NCBI Taxonomy" id="3098619"/>
    <lineage>
        <taxon>Bacteria</taxon>
        <taxon>Pseudomonadati</taxon>
        <taxon>Pseudomonadota</taxon>
        <taxon>Betaproteobacteria</taxon>
        <taxon>Burkholderiales</taxon>
        <taxon>Sphaerotilaceae</taxon>
        <taxon>Roseateles</taxon>
    </lineage>
</organism>
<dbReference type="EMBL" id="JAXCLA010000002">
    <property type="protein sequence ID" value="MDY0744106.1"/>
    <property type="molecule type" value="Genomic_DNA"/>
</dbReference>
<dbReference type="PROSITE" id="PS51318">
    <property type="entry name" value="TAT"/>
    <property type="match status" value="1"/>
</dbReference>
<accession>A0ABU5DE72</accession>
<dbReference type="PANTHER" id="PTHR35936:SF25">
    <property type="entry name" value="ABC TRANSPORTER SUBSTRATE-BINDING PROTEIN"/>
    <property type="match status" value="1"/>
</dbReference>
<dbReference type="Gene3D" id="3.40.190.10">
    <property type="entry name" value="Periplasmic binding protein-like II"/>
    <property type="match status" value="2"/>
</dbReference>
<sequence length="279" mass="30079">MSGRRRAIAAVAALGLLASVLAAQAGCSRVLQVPVAPIGLGVTVAANGQVGGIYPELMRHVASGEGCDLHFTVVPRARQELMFESGLADILLPARRSPRRDQYGVFVPLFQSRAALVSLDRGAARPPLPELQSLADLQQHHELRLAVVRGYDYGEAYQSLLAAMAAQGRLQQATDPISLVRMLDAGLADLAIVAPTIVTGALRGDARLKDWLPRVQVSTVEELGWGESGVYLSNRSKLGVADRQVLEAGLVQLAKSGAAWREFQRYYPEDSLRLSVRPR</sequence>
<dbReference type="InterPro" id="IPR006311">
    <property type="entry name" value="TAT_signal"/>
</dbReference>
<keyword evidence="3" id="KW-1185">Reference proteome</keyword>
<keyword evidence="1" id="KW-0732">Signal</keyword>
<evidence type="ECO:0000313" key="2">
    <source>
        <dbReference type="EMBL" id="MDY0744106.1"/>
    </source>
</evidence>
<comment type="caution">
    <text evidence="2">The sequence shown here is derived from an EMBL/GenBank/DDBJ whole genome shotgun (WGS) entry which is preliminary data.</text>
</comment>
<dbReference type="Proteomes" id="UP001285263">
    <property type="component" value="Unassembled WGS sequence"/>
</dbReference>
<proteinExistence type="predicted"/>
<feature type="signal peptide" evidence="1">
    <location>
        <begin position="1"/>
        <end position="25"/>
    </location>
</feature>
<dbReference type="PANTHER" id="PTHR35936">
    <property type="entry name" value="MEMBRANE-BOUND LYTIC MUREIN TRANSGLYCOSYLASE F"/>
    <property type="match status" value="1"/>
</dbReference>
<protein>
    <submittedName>
        <fullName evidence="2">Transporter substrate-binding domain-containing protein</fullName>
    </submittedName>
</protein>
<name>A0ABU5DE72_9BURK</name>
<dbReference type="SUPFAM" id="SSF53850">
    <property type="entry name" value="Periplasmic binding protein-like II"/>
    <property type="match status" value="1"/>
</dbReference>
<dbReference type="RefSeq" id="WP_320422011.1">
    <property type="nucleotide sequence ID" value="NZ_JAXCLA010000002.1"/>
</dbReference>
<gene>
    <name evidence="2" type="ORF">SNE35_06300</name>
</gene>
<evidence type="ECO:0000313" key="3">
    <source>
        <dbReference type="Proteomes" id="UP001285263"/>
    </source>
</evidence>
<evidence type="ECO:0000256" key="1">
    <source>
        <dbReference type="SAM" id="SignalP"/>
    </source>
</evidence>
<reference evidence="2 3" key="1">
    <citation type="submission" date="2023-11" db="EMBL/GenBank/DDBJ databases">
        <title>Paucibacter sp. nov., isolated from fresh soil in Korea.</title>
        <authorList>
            <person name="Le N.T.T."/>
        </authorList>
    </citation>
    <scope>NUCLEOTIDE SEQUENCE [LARGE SCALE GENOMIC DNA]</scope>
    <source>
        <strain evidence="2 3">R3-3</strain>
    </source>
</reference>